<gene>
    <name evidence="1" type="ORF">ElyMa_002205300</name>
</gene>
<dbReference type="Proteomes" id="UP000762676">
    <property type="component" value="Unassembled WGS sequence"/>
</dbReference>
<comment type="caution">
    <text evidence="1">The sequence shown here is derived from an EMBL/GenBank/DDBJ whole genome shotgun (WGS) entry which is preliminary data.</text>
</comment>
<accession>A0AAV4FTW9</accession>
<protein>
    <submittedName>
        <fullName evidence="1">Uncharacterized protein</fullName>
    </submittedName>
</protein>
<reference evidence="1 2" key="1">
    <citation type="journal article" date="2021" name="Elife">
        <title>Chloroplast acquisition without the gene transfer in kleptoplastic sea slugs, Plakobranchus ocellatus.</title>
        <authorList>
            <person name="Maeda T."/>
            <person name="Takahashi S."/>
            <person name="Yoshida T."/>
            <person name="Shimamura S."/>
            <person name="Takaki Y."/>
            <person name="Nagai Y."/>
            <person name="Toyoda A."/>
            <person name="Suzuki Y."/>
            <person name="Arimoto A."/>
            <person name="Ishii H."/>
            <person name="Satoh N."/>
            <person name="Nishiyama T."/>
            <person name="Hasebe M."/>
            <person name="Maruyama T."/>
            <person name="Minagawa J."/>
            <person name="Obokata J."/>
            <person name="Shigenobu S."/>
        </authorList>
    </citation>
    <scope>NUCLEOTIDE SEQUENCE [LARGE SCALE GENOMIC DNA]</scope>
</reference>
<name>A0AAV4FTW9_9GAST</name>
<proteinExistence type="predicted"/>
<dbReference type="EMBL" id="BMAT01004579">
    <property type="protein sequence ID" value="GFR76150.1"/>
    <property type="molecule type" value="Genomic_DNA"/>
</dbReference>
<dbReference type="AlphaFoldDB" id="A0AAV4FTW9"/>
<organism evidence="1 2">
    <name type="scientific">Elysia marginata</name>
    <dbReference type="NCBI Taxonomy" id="1093978"/>
    <lineage>
        <taxon>Eukaryota</taxon>
        <taxon>Metazoa</taxon>
        <taxon>Spiralia</taxon>
        <taxon>Lophotrochozoa</taxon>
        <taxon>Mollusca</taxon>
        <taxon>Gastropoda</taxon>
        <taxon>Heterobranchia</taxon>
        <taxon>Euthyneura</taxon>
        <taxon>Panpulmonata</taxon>
        <taxon>Sacoglossa</taxon>
        <taxon>Placobranchoidea</taxon>
        <taxon>Plakobranchidae</taxon>
        <taxon>Elysia</taxon>
    </lineage>
</organism>
<sequence length="129" mass="13970">MNVERRGSRPLPLALGPQAVPLMSSTDHGTAPQTLHKIIVLGKTPSLCKLVHISTMLKRVHFLLEIMIVHIICQLPGARVVESHGWFICLNLGINRTGRKGGFTAPSTAGAHQPRLSPVLSLCVHPPPQ</sequence>
<evidence type="ECO:0000313" key="1">
    <source>
        <dbReference type="EMBL" id="GFR76150.1"/>
    </source>
</evidence>
<keyword evidence="2" id="KW-1185">Reference proteome</keyword>
<evidence type="ECO:0000313" key="2">
    <source>
        <dbReference type="Proteomes" id="UP000762676"/>
    </source>
</evidence>